<name>A0A1D3CW13_9EIME</name>
<dbReference type="VEuPathDB" id="ToxoDB:cyc_08852"/>
<organism evidence="1 2">
    <name type="scientific">Cyclospora cayetanensis</name>
    <dbReference type="NCBI Taxonomy" id="88456"/>
    <lineage>
        <taxon>Eukaryota</taxon>
        <taxon>Sar</taxon>
        <taxon>Alveolata</taxon>
        <taxon>Apicomplexa</taxon>
        <taxon>Conoidasida</taxon>
        <taxon>Coccidia</taxon>
        <taxon>Eucoccidiorida</taxon>
        <taxon>Eimeriorina</taxon>
        <taxon>Eimeriidae</taxon>
        <taxon>Cyclospora</taxon>
    </lineage>
</organism>
<dbReference type="InParanoid" id="A0A1D3CW13"/>
<accession>A0A1D3CW13</accession>
<comment type="caution">
    <text evidence="1">The sequence shown here is derived from an EMBL/GenBank/DDBJ whole genome shotgun (WGS) entry which is preliminary data.</text>
</comment>
<dbReference type="AlphaFoldDB" id="A0A1D3CW13"/>
<sequence>MVAASHSLVLRFTCPYSSTVLSSSSRIRLEAAAASVVCGAPVCRSRPSARHVSLVSAPLLPCARASIATQAAPTAGVAGAPHAAAAWTIPALADSESEAAVQVELKEDDIVAALEAARALLPQQQQQQIACAKASSASHLHLEAVQLVHLLANPLVRSASASPLSPTPVAESSSTTGEPVWQLQDCAAVEVLLRIACWPFSQPARARESTASAEVGGTQTAASTRGASGSILKEGNGIAGVLLLLQKLLLQYRWLPHTQLLELLQEQLPLVLDCIEDPQLRCTCTFVLLQLLAESRVGALHARQFDALVLQLLAQLQLFATRDSSCSSGSLACCWRGASGEPPALLPAAAALHLLLCDRLEEAHHPQPWQEESNEEKEAPQWQQRANVLLHRLLLLSQKSRPRGAADKECAQWGLALLQQSQIPSPLQQFLGGVNKKEQASTATAHEERHSLDGEHLKLIVSALRLPDARGFATQALGFGLSVPLALKDCGICIEVATERDVFVNAPTRLVAKMALSVEILNS</sequence>
<proteinExistence type="predicted"/>
<evidence type="ECO:0000313" key="2">
    <source>
        <dbReference type="Proteomes" id="UP000095192"/>
    </source>
</evidence>
<keyword evidence="2" id="KW-1185">Reference proteome</keyword>
<gene>
    <name evidence="1" type="ORF">cyc_08852</name>
</gene>
<dbReference type="EMBL" id="JROU02001732">
    <property type="protein sequence ID" value="OEH75387.1"/>
    <property type="molecule type" value="Genomic_DNA"/>
</dbReference>
<dbReference type="Proteomes" id="UP000095192">
    <property type="component" value="Unassembled WGS sequence"/>
</dbReference>
<evidence type="ECO:0000313" key="1">
    <source>
        <dbReference type="EMBL" id="OEH75387.1"/>
    </source>
</evidence>
<protein>
    <submittedName>
        <fullName evidence="1">Uncharacterized protein</fullName>
    </submittedName>
</protein>
<reference evidence="1 2" key="1">
    <citation type="journal article" date="2016" name="BMC Genomics">
        <title>Comparative genomics reveals Cyclospora cayetanensis possesses coccidia-like metabolism and invasion components but unique surface antigens.</title>
        <authorList>
            <person name="Liu S."/>
            <person name="Wang L."/>
            <person name="Zheng H."/>
            <person name="Xu Z."/>
            <person name="Roellig D.M."/>
            <person name="Li N."/>
            <person name="Frace M.A."/>
            <person name="Tang K."/>
            <person name="Arrowood M.J."/>
            <person name="Moss D.M."/>
            <person name="Zhang L."/>
            <person name="Feng Y."/>
            <person name="Xiao L."/>
        </authorList>
    </citation>
    <scope>NUCLEOTIDE SEQUENCE [LARGE SCALE GENOMIC DNA]</scope>
    <source>
        <strain evidence="1 2">CHN_HEN01</strain>
    </source>
</reference>